<dbReference type="InterPro" id="IPR029071">
    <property type="entry name" value="Ubiquitin-like_domsf"/>
</dbReference>
<accession>A0A7S0ZD19</accession>
<dbReference type="InterPro" id="IPR000626">
    <property type="entry name" value="Ubiquitin-like_dom"/>
</dbReference>
<dbReference type="PROSITE" id="PS50053">
    <property type="entry name" value="UBIQUITIN_2"/>
    <property type="match status" value="1"/>
</dbReference>
<dbReference type="Pfam" id="PF11976">
    <property type="entry name" value="Rad60-SLD"/>
    <property type="match status" value="1"/>
</dbReference>
<evidence type="ECO:0000259" key="2">
    <source>
        <dbReference type="PROSITE" id="PS50053"/>
    </source>
</evidence>
<dbReference type="AlphaFoldDB" id="A0A7S0ZD19"/>
<proteinExistence type="predicted"/>
<evidence type="ECO:0000256" key="1">
    <source>
        <dbReference type="SAM" id="MobiDB-lite"/>
    </source>
</evidence>
<feature type="region of interest" description="Disordered" evidence="1">
    <location>
        <begin position="1"/>
        <end position="30"/>
    </location>
</feature>
<gene>
    <name evidence="3" type="ORF">TOLI1172_LOCUS2364</name>
</gene>
<name>A0A7S0ZD19_9RHOD</name>
<feature type="compositionally biased region" description="Basic and acidic residues" evidence="1">
    <location>
        <begin position="1"/>
        <end position="14"/>
    </location>
</feature>
<reference evidence="3" key="1">
    <citation type="submission" date="2021-01" db="EMBL/GenBank/DDBJ databases">
        <authorList>
            <person name="Corre E."/>
            <person name="Pelletier E."/>
            <person name="Niang G."/>
            <person name="Scheremetjew M."/>
            <person name="Finn R."/>
            <person name="Kale V."/>
            <person name="Holt S."/>
            <person name="Cochrane G."/>
            <person name="Meng A."/>
            <person name="Brown T."/>
            <person name="Cohen L."/>
        </authorList>
    </citation>
    <scope>NUCLEOTIDE SEQUENCE</scope>
    <source>
        <strain evidence="3">CCMP3278</strain>
    </source>
</reference>
<feature type="domain" description="Ubiquitin-like" evidence="2">
    <location>
        <begin position="25"/>
        <end position="100"/>
    </location>
</feature>
<dbReference type="FunFam" id="3.10.20.90:FF:000202">
    <property type="entry name" value="Small ubiquitin-related modifier I"/>
    <property type="match status" value="1"/>
</dbReference>
<dbReference type="SUPFAM" id="SSF54236">
    <property type="entry name" value="Ubiquitin-like"/>
    <property type="match status" value="1"/>
</dbReference>
<sequence>MEETTDVKPKKEESGAGGAGEAEQINIKVKDSDGNEVQFKIKRSTPLSKLMQAYSQRLGAQQDTFRFMFDGKRVQTGDTPDSLDMDDGDCIDAMIYQQGGGMSHRNFVQMITDSVKI</sequence>
<dbReference type="EMBL" id="HBFP01003325">
    <property type="protein sequence ID" value="CAD8817975.1"/>
    <property type="molecule type" value="Transcribed_RNA"/>
</dbReference>
<evidence type="ECO:0000313" key="3">
    <source>
        <dbReference type="EMBL" id="CAD8817975.1"/>
    </source>
</evidence>
<dbReference type="PANTHER" id="PTHR10562">
    <property type="entry name" value="SMALL UBIQUITIN-RELATED MODIFIER"/>
    <property type="match status" value="1"/>
</dbReference>
<dbReference type="InterPro" id="IPR022617">
    <property type="entry name" value="Rad60/SUMO-like_dom"/>
</dbReference>
<dbReference type="Gene3D" id="3.10.20.90">
    <property type="entry name" value="Phosphatidylinositol 3-kinase Catalytic Subunit, Chain A, domain 1"/>
    <property type="match status" value="1"/>
</dbReference>
<dbReference type="SMART" id="SM00213">
    <property type="entry name" value="UBQ"/>
    <property type="match status" value="1"/>
</dbReference>
<protein>
    <recommendedName>
        <fullName evidence="2">Ubiquitin-like domain-containing protein</fullName>
    </recommendedName>
</protein>
<organism evidence="3">
    <name type="scientific">Timspurckia oligopyrenoides</name>
    <dbReference type="NCBI Taxonomy" id="708627"/>
    <lineage>
        <taxon>Eukaryota</taxon>
        <taxon>Rhodophyta</taxon>
        <taxon>Bangiophyceae</taxon>
        <taxon>Porphyridiales</taxon>
        <taxon>Porphyridiaceae</taxon>
        <taxon>Timspurckia</taxon>
    </lineage>
</organism>